<evidence type="ECO:0000313" key="2">
    <source>
        <dbReference type="Proteomes" id="UP000198661"/>
    </source>
</evidence>
<protein>
    <submittedName>
        <fullName evidence="1">Uncharacterized protein</fullName>
    </submittedName>
</protein>
<keyword evidence="2" id="KW-1185">Reference proteome</keyword>
<accession>A0A1I2P0F8</accession>
<gene>
    <name evidence="1" type="ORF">SAMN04488025_11536</name>
</gene>
<reference evidence="1 2" key="1">
    <citation type="submission" date="2016-10" db="EMBL/GenBank/DDBJ databases">
        <authorList>
            <person name="de Groot N.N."/>
        </authorList>
    </citation>
    <scope>NUCLEOTIDE SEQUENCE [LARGE SCALE GENOMIC DNA]</scope>
    <source>
        <strain evidence="1 2">DSM 44945</strain>
    </source>
</reference>
<sequence>MTVSALNSIEAVLRLEMDVLGKDLRMVSLTDYIRKEMLSKRDSKGTKKLGVAPIFAIPAVIHLSGC</sequence>
<dbReference type="AlphaFoldDB" id="A0A1I2P0F8"/>
<proteinExistence type="predicted"/>
<organism evidence="1 2">
    <name type="scientific">Planifilum fulgidum</name>
    <dbReference type="NCBI Taxonomy" id="201973"/>
    <lineage>
        <taxon>Bacteria</taxon>
        <taxon>Bacillati</taxon>
        <taxon>Bacillota</taxon>
        <taxon>Bacilli</taxon>
        <taxon>Bacillales</taxon>
        <taxon>Thermoactinomycetaceae</taxon>
        <taxon>Planifilum</taxon>
    </lineage>
</organism>
<evidence type="ECO:0000313" key="1">
    <source>
        <dbReference type="EMBL" id="SFG09564.1"/>
    </source>
</evidence>
<dbReference type="EMBL" id="FOOK01000015">
    <property type="protein sequence ID" value="SFG09564.1"/>
    <property type="molecule type" value="Genomic_DNA"/>
</dbReference>
<dbReference type="Proteomes" id="UP000198661">
    <property type="component" value="Unassembled WGS sequence"/>
</dbReference>
<name>A0A1I2P0F8_9BACL</name>